<proteinExistence type="predicted"/>
<keyword evidence="4" id="KW-1185">Reference proteome</keyword>
<organism evidence="3 4">
    <name type="scientific">Trypanosoma cruzi marinkellei</name>
    <dbReference type="NCBI Taxonomy" id="85056"/>
    <lineage>
        <taxon>Eukaryota</taxon>
        <taxon>Discoba</taxon>
        <taxon>Euglenozoa</taxon>
        <taxon>Kinetoplastea</taxon>
        <taxon>Metakinetoplastina</taxon>
        <taxon>Trypanosomatida</taxon>
        <taxon>Trypanosomatidae</taxon>
        <taxon>Trypanosoma</taxon>
        <taxon>Schizotrypanum</taxon>
    </lineage>
</organism>
<dbReference type="Gene3D" id="2.120.10.30">
    <property type="entry name" value="TolB, C-terminal domain"/>
    <property type="match status" value="1"/>
</dbReference>
<feature type="transmembrane region" description="Helical" evidence="2">
    <location>
        <begin position="21"/>
        <end position="40"/>
    </location>
</feature>
<dbReference type="SUPFAM" id="SSF101898">
    <property type="entry name" value="NHL repeat"/>
    <property type="match status" value="1"/>
</dbReference>
<name>K2LUU5_TRYCR</name>
<dbReference type="PROSITE" id="PS51257">
    <property type="entry name" value="PROKAR_LIPOPROTEIN"/>
    <property type="match status" value="1"/>
</dbReference>
<dbReference type="OrthoDB" id="342730at2759"/>
<accession>K2LUU5</accession>
<feature type="transmembrane region" description="Helical" evidence="2">
    <location>
        <begin position="550"/>
        <end position="571"/>
    </location>
</feature>
<evidence type="ECO:0000313" key="4">
    <source>
        <dbReference type="Proteomes" id="UP000007350"/>
    </source>
</evidence>
<evidence type="ECO:0000313" key="3">
    <source>
        <dbReference type="EMBL" id="EKF26543.1"/>
    </source>
</evidence>
<gene>
    <name evidence="3" type="ORF">MOQ_009757</name>
</gene>
<evidence type="ECO:0000256" key="2">
    <source>
        <dbReference type="SAM" id="Phobius"/>
    </source>
</evidence>
<keyword evidence="2" id="KW-0812">Transmembrane</keyword>
<dbReference type="EMBL" id="AHKC01020444">
    <property type="protein sequence ID" value="EKF26543.1"/>
    <property type="molecule type" value="Genomic_DNA"/>
</dbReference>
<evidence type="ECO:0000256" key="1">
    <source>
        <dbReference type="SAM" id="MobiDB-lite"/>
    </source>
</evidence>
<sequence>MDVMFSRRTSPAPFRAIPPPLPLLLGVMVVVACVALPAGAQFNVGQQFVVEEFFISRSCAGCSQGQTDGPSGEGTLFTAAGGSLGKDASTLLLCDYGGGGSSVRLVNKSGIYTIAGSRTKRGYQNGPVTMALFNVPRAVVLEAEALYVADSANNAIREVANGMVSSFITQGLLGPSYIKPYSRPNNAHDLFVSDTGKSRIIFAPLQAQTFITVFITGFQPDVLQISDKSRLMFAICNSTKILAINMQEATTPKEYWQVGDVDCTGYQSSLMLTAEEDKLLYYGILKGVPSIMSLPTTKTKVEAPKLCPEVLLPWPYGPIVSLVSINKHAFYVVTVSNVYIVHDGSYHPTVTPTPTPPLTPTPTPEVTPTPPLTPTPTPEVTPTPPLTPSPTITIVRGFALAAFPAKSLPIKDMRLMHELFSWIMKDVGIAFDSTDFFAVFPPDRKVLVPGDVNVSTWNNLTVRFNWDNSIVITEYYTPEGMTSEEGQARLFASPWYWTRKFLDSLRKTVAWKDLEAFCMVNCVEHCETISFDKSECVGYVRPPVCNDVCVGAVVSSVILGATGIALIALMIGSPANVRSAVILVPPM</sequence>
<protein>
    <submittedName>
        <fullName evidence="3">Flagellum-adhesion glycoprotein, putative</fullName>
    </submittedName>
</protein>
<dbReference type="InterPro" id="IPR011042">
    <property type="entry name" value="6-blade_b-propeller_TolB-like"/>
</dbReference>
<dbReference type="PANTHER" id="PTHR46388:SF2">
    <property type="entry name" value="NHL REPEAT-CONTAINING PROTEIN 2"/>
    <property type="match status" value="1"/>
</dbReference>
<keyword evidence="2" id="KW-1133">Transmembrane helix</keyword>
<keyword evidence="2" id="KW-0472">Membrane</keyword>
<dbReference type="PANTHER" id="PTHR46388">
    <property type="entry name" value="NHL REPEAT-CONTAINING PROTEIN 2"/>
    <property type="match status" value="1"/>
</dbReference>
<reference evidence="3 4" key="1">
    <citation type="journal article" date="2012" name="BMC Genomics">
        <title>Comparative genomic analysis of human infective Trypanosoma cruzi lineages with the bat-restricted subspecies T. cruzi marinkellei.</title>
        <authorList>
            <person name="Franzen O."/>
            <person name="Talavera-Lopez C."/>
            <person name="Ochaya S."/>
            <person name="Butler C.E."/>
            <person name="Messenger L.A."/>
            <person name="Lewis M.D."/>
            <person name="Llewellyn M.S."/>
            <person name="Marinkelle C.J."/>
            <person name="Tyler K.M."/>
            <person name="Miles M.A."/>
            <person name="Andersson B."/>
        </authorList>
    </citation>
    <scope>NUCLEOTIDE SEQUENCE [LARGE SCALE GENOMIC DNA]</scope>
    <source>
        <strain evidence="3 4">B7</strain>
    </source>
</reference>
<dbReference type="AlphaFoldDB" id="K2LUU5"/>
<dbReference type="Proteomes" id="UP000007350">
    <property type="component" value="Unassembled WGS sequence"/>
</dbReference>
<feature type="region of interest" description="Disordered" evidence="1">
    <location>
        <begin position="350"/>
        <end position="386"/>
    </location>
</feature>
<feature type="compositionally biased region" description="Pro residues" evidence="1">
    <location>
        <begin position="351"/>
        <end position="386"/>
    </location>
</feature>
<comment type="caution">
    <text evidence="3">The sequence shown here is derived from an EMBL/GenBank/DDBJ whole genome shotgun (WGS) entry which is preliminary data.</text>
</comment>